<proteinExistence type="predicted"/>
<feature type="region of interest" description="Disordered" evidence="1">
    <location>
        <begin position="148"/>
        <end position="323"/>
    </location>
</feature>
<dbReference type="EMBL" id="FN649742">
    <property type="protein sequence ID" value="CBN75856.1"/>
    <property type="molecule type" value="Genomic_DNA"/>
</dbReference>
<feature type="region of interest" description="Disordered" evidence="1">
    <location>
        <begin position="1"/>
        <end position="71"/>
    </location>
</feature>
<feature type="compositionally biased region" description="Pro residues" evidence="1">
    <location>
        <begin position="17"/>
        <end position="30"/>
    </location>
</feature>
<keyword evidence="3" id="KW-1185">Reference proteome</keyword>
<dbReference type="EMBL" id="FN648307">
    <property type="protein sequence ID" value="CBN75856.1"/>
    <property type="molecule type" value="Genomic_DNA"/>
</dbReference>
<evidence type="ECO:0000256" key="1">
    <source>
        <dbReference type="SAM" id="MobiDB-lite"/>
    </source>
</evidence>
<dbReference type="Proteomes" id="UP000002630">
    <property type="component" value="Linkage Group LG17"/>
</dbReference>
<gene>
    <name evidence="2" type="ORF">Esi_0182_0057</name>
</gene>
<feature type="compositionally biased region" description="Polar residues" evidence="1">
    <location>
        <begin position="210"/>
        <end position="224"/>
    </location>
</feature>
<name>D8LH03_ECTSI</name>
<feature type="compositionally biased region" description="Polar residues" evidence="1">
    <location>
        <begin position="178"/>
        <end position="189"/>
    </location>
</feature>
<feature type="compositionally biased region" description="Low complexity" evidence="1">
    <location>
        <begin position="274"/>
        <end position="286"/>
    </location>
</feature>
<evidence type="ECO:0000313" key="3">
    <source>
        <dbReference type="Proteomes" id="UP000002630"/>
    </source>
</evidence>
<dbReference type="AlphaFoldDB" id="D8LH03"/>
<feature type="compositionally biased region" description="Basic and acidic residues" evidence="1">
    <location>
        <begin position="303"/>
        <end position="317"/>
    </location>
</feature>
<protein>
    <submittedName>
        <fullName evidence="2">Uncharacterized protein</fullName>
    </submittedName>
</protein>
<reference evidence="2 3" key="1">
    <citation type="journal article" date="2010" name="Nature">
        <title>The Ectocarpus genome and the independent evolution of multicellularity in brown algae.</title>
        <authorList>
            <person name="Cock J.M."/>
            <person name="Sterck L."/>
            <person name="Rouze P."/>
            <person name="Scornet D."/>
            <person name="Allen A.E."/>
            <person name="Amoutzias G."/>
            <person name="Anthouard V."/>
            <person name="Artiguenave F."/>
            <person name="Aury J.M."/>
            <person name="Badger J.H."/>
            <person name="Beszteri B."/>
            <person name="Billiau K."/>
            <person name="Bonnet E."/>
            <person name="Bothwell J.H."/>
            <person name="Bowler C."/>
            <person name="Boyen C."/>
            <person name="Brownlee C."/>
            <person name="Carrano C.J."/>
            <person name="Charrier B."/>
            <person name="Cho G.Y."/>
            <person name="Coelho S.M."/>
            <person name="Collen J."/>
            <person name="Corre E."/>
            <person name="Da Silva C."/>
            <person name="Delage L."/>
            <person name="Delaroque N."/>
            <person name="Dittami S.M."/>
            <person name="Doulbeau S."/>
            <person name="Elias M."/>
            <person name="Farnham G."/>
            <person name="Gachon C.M."/>
            <person name="Gschloessl B."/>
            <person name="Heesch S."/>
            <person name="Jabbari K."/>
            <person name="Jubin C."/>
            <person name="Kawai H."/>
            <person name="Kimura K."/>
            <person name="Kloareg B."/>
            <person name="Kupper F.C."/>
            <person name="Lang D."/>
            <person name="Le Bail A."/>
            <person name="Leblanc C."/>
            <person name="Lerouge P."/>
            <person name="Lohr M."/>
            <person name="Lopez P.J."/>
            <person name="Martens C."/>
            <person name="Maumus F."/>
            <person name="Michel G."/>
            <person name="Miranda-Saavedra D."/>
            <person name="Morales J."/>
            <person name="Moreau H."/>
            <person name="Motomura T."/>
            <person name="Nagasato C."/>
            <person name="Napoli C.A."/>
            <person name="Nelson D.R."/>
            <person name="Nyvall-Collen P."/>
            <person name="Peters A.F."/>
            <person name="Pommier C."/>
            <person name="Potin P."/>
            <person name="Poulain J."/>
            <person name="Quesneville H."/>
            <person name="Read B."/>
            <person name="Rensing S.A."/>
            <person name="Ritter A."/>
            <person name="Rousvoal S."/>
            <person name="Samanta M."/>
            <person name="Samson G."/>
            <person name="Schroeder D.C."/>
            <person name="Segurens B."/>
            <person name="Strittmatter M."/>
            <person name="Tonon T."/>
            <person name="Tregear J.W."/>
            <person name="Valentin K."/>
            <person name="von Dassow P."/>
            <person name="Yamagishi T."/>
            <person name="Van de Peer Y."/>
            <person name="Wincker P."/>
        </authorList>
    </citation>
    <scope>NUCLEOTIDE SEQUENCE [LARGE SCALE GENOMIC DNA]</scope>
    <source>
        <strain evidence="3">Ec32 / CCAP1310/4</strain>
    </source>
</reference>
<evidence type="ECO:0000313" key="2">
    <source>
        <dbReference type="EMBL" id="CBN75856.1"/>
    </source>
</evidence>
<feature type="compositionally biased region" description="Basic and acidic residues" evidence="1">
    <location>
        <begin position="263"/>
        <end position="273"/>
    </location>
</feature>
<accession>D8LH03</accession>
<feature type="compositionally biased region" description="Acidic residues" evidence="1">
    <location>
        <begin position="252"/>
        <end position="262"/>
    </location>
</feature>
<sequence>MEDTSEEVALASTASPSPIPPPPGRDPSPNTPRQCFRMESLATLTAPLDAESTARAARTRSSRLPPNRTYASTSAIRVGHGDIIEEEKLPIPDKRQLESWARYGFVDTELLLQAAVQPQGGRKAAALSEGLAIVEEEQGGDVSRSLVRMGAAAEEAGDGLQEVLGERKENDHHPPASRSPTTTHESTPATADDERRRPEGGAEGDISLAIGSSTPLTDTMTPSSQERRRDNTTASADAAAGISTEAARGKEEEEEETKEDELAELKQQEEREAAVAAAATVAQQEANQGSRAGSSRRAAQTKAEIERHKRNRAERLRAYGCQR</sequence>
<feature type="compositionally biased region" description="Basic and acidic residues" evidence="1">
    <location>
        <begin position="164"/>
        <end position="174"/>
    </location>
</feature>
<dbReference type="InParanoid" id="D8LH03"/>
<organism evidence="2 3">
    <name type="scientific">Ectocarpus siliculosus</name>
    <name type="common">Brown alga</name>
    <name type="synonym">Conferva siliculosa</name>
    <dbReference type="NCBI Taxonomy" id="2880"/>
    <lineage>
        <taxon>Eukaryota</taxon>
        <taxon>Sar</taxon>
        <taxon>Stramenopiles</taxon>
        <taxon>Ochrophyta</taxon>
        <taxon>PX clade</taxon>
        <taxon>Phaeophyceae</taxon>
        <taxon>Ectocarpales</taxon>
        <taxon>Ectocarpaceae</taxon>
        <taxon>Ectocarpus</taxon>
    </lineage>
</organism>